<dbReference type="Pfam" id="PF00155">
    <property type="entry name" value="Aminotran_1_2"/>
    <property type="match status" value="1"/>
</dbReference>
<dbReference type="Gene3D" id="3.90.1150.10">
    <property type="entry name" value="Aspartate Aminotransferase, domain 1"/>
    <property type="match status" value="1"/>
</dbReference>
<name>A0A0F7UH42_NEOCL</name>
<dbReference type="PANTHER" id="PTHR42858:SF1">
    <property type="entry name" value="LD15494P"/>
    <property type="match status" value="1"/>
</dbReference>
<protein>
    <submittedName>
        <fullName evidence="2">Aminotransferase, putative</fullName>
    </submittedName>
</protein>
<accession>A0A0F7UH42</accession>
<feature type="domain" description="Aminotransferase class I/classII large" evidence="1">
    <location>
        <begin position="47"/>
        <end position="392"/>
    </location>
</feature>
<dbReference type="CDD" id="cd00609">
    <property type="entry name" value="AAT_like"/>
    <property type="match status" value="1"/>
</dbReference>
<gene>
    <name evidence="2" type="ORF">BN1204_049590</name>
</gene>
<reference evidence="2" key="1">
    <citation type="journal article" date="2015" name="PLoS ONE">
        <title>Comprehensive Evaluation of Toxoplasma gondii VEG and Neospora caninum LIV Genomes with Tachyzoite Stage Transcriptome and Proteome Defines Novel Transcript Features.</title>
        <authorList>
            <person name="Ramaprasad A."/>
            <person name="Mourier T."/>
            <person name="Naeem R."/>
            <person name="Malas T.B."/>
            <person name="Moussa E."/>
            <person name="Panigrahi A."/>
            <person name="Vermont S.J."/>
            <person name="Otto T.D."/>
            <person name="Wastling J."/>
            <person name="Pain A."/>
        </authorList>
    </citation>
    <scope>NUCLEOTIDE SEQUENCE</scope>
    <source>
        <strain evidence="2">Liverpool</strain>
    </source>
</reference>
<proteinExistence type="predicted"/>
<sequence length="411" mass="45599">MQGDNRNGEDAGEIATRKKIRYMQTKGPPASEQVNLRLGYPAPLELPVEGLRKATAAKMAEDDPEFFMYGVPEGFLEFRESLAAFLSKEYGFSVSADDLMAVNGSSGGLDLICKVYTQGGDVVFTENPTYFLAYPTFRDYDLNPVEIPLDEDGVNIEAFEEMLLKYKPKLFYTIPVAHNPTGRTTSAEKRKRIVDLAVKHNFKIVADEVYQLLCFEGVDIPPPFAAFDHKDEHCVISIGSFSKILAPALRLGWLQAHPSLLKPILACGLIDSGGCLNPVICGIVQKTIDMGILKENIVATRRALFGRCERLRASIRKYMPKEASFEEPIGGYFLIVKLPQGIKSLDLLEEANKNHKVSFLPGTSFGKGFDGYIRLSFSYYCEDDIEIGVKRIADALNVLMRKQGQPATAEA</sequence>
<dbReference type="InterPro" id="IPR015422">
    <property type="entry name" value="PyrdxlP-dep_Trfase_small"/>
</dbReference>
<dbReference type="InterPro" id="IPR004839">
    <property type="entry name" value="Aminotransferase_I/II_large"/>
</dbReference>
<keyword evidence="2" id="KW-0032">Aminotransferase</keyword>
<evidence type="ECO:0000259" key="1">
    <source>
        <dbReference type="Pfam" id="PF00155"/>
    </source>
</evidence>
<dbReference type="GO" id="GO:0047536">
    <property type="term" value="F:2-aminoadipate transaminase activity"/>
    <property type="evidence" value="ECO:0007669"/>
    <property type="project" value="TreeGrafter"/>
</dbReference>
<evidence type="ECO:0000313" key="2">
    <source>
        <dbReference type="EMBL" id="CEL69243.1"/>
    </source>
</evidence>
<dbReference type="PANTHER" id="PTHR42858">
    <property type="entry name" value="AMINOTRANSFERASE"/>
    <property type="match status" value="1"/>
</dbReference>
<dbReference type="SUPFAM" id="SSF53383">
    <property type="entry name" value="PLP-dependent transferases"/>
    <property type="match status" value="1"/>
</dbReference>
<dbReference type="InterPro" id="IPR015424">
    <property type="entry name" value="PyrdxlP-dep_Trfase"/>
</dbReference>
<dbReference type="EMBL" id="LN714485">
    <property type="protein sequence ID" value="CEL69243.1"/>
    <property type="molecule type" value="Genomic_DNA"/>
</dbReference>
<dbReference type="GO" id="GO:0030170">
    <property type="term" value="F:pyridoxal phosphate binding"/>
    <property type="evidence" value="ECO:0007669"/>
    <property type="project" value="InterPro"/>
</dbReference>
<organism evidence="2">
    <name type="scientific">Neospora caninum (strain Liverpool)</name>
    <dbReference type="NCBI Taxonomy" id="572307"/>
    <lineage>
        <taxon>Eukaryota</taxon>
        <taxon>Sar</taxon>
        <taxon>Alveolata</taxon>
        <taxon>Apicomplexa</taxon>
        <taxon>Conoidasida</taxon>
        <taxon>Coccidia</taxon>
        <taxon>Eucoccidiorida</taxon>
        <taxon>Eimeriorina</taxon>
        <taxon>Sarcocystidae</taxon>
        <taxon>Neospora</taxon>
    </lineage>
</organism>
<dbReference type="Gene3D" id="3.40.640.10">
    <property type="entry name" value="Type I PLP-dependent aspartate aminotransferase-like (Major domain)"/>
    <property type="match status" value="1"/>
</dbReference>
<dbReference type="AlphaFoldDB" id="A0A0F7UH42"/>
<keyword evidence="2" id="KW-0808">Transferase</keyword>
<dbReference type="InterPro" id="IPR015421">
    <property type="entry name" value="PyrdxlP-dep_Trfase_major"/>
</dbReference>